<evidence type="ECO:0000313" key="2">
    <source>
        <dbReference type="EMBL" id="CAL1392400.1"/>
    </source>
</evidence>
<sequence length="177" mass="19839">MALYMKRQSQQGNKVFASSSKQSTQPNVSKMFKVCPNSGPSEVVLNDPNEKKKKKTSGLPASWNQSAQPNISKKLKSPANYIPPEEDILNEFEVEEDRMFSSSKNENPNHQKKNNTRGPTRGLDTVKLAAAMGKEKLPIKIDVMQGRPTNGVQFAKLSSELGLISREYLDEMPIRWT</sequence>
<feature type="compositionally biased region" description="Polar residues" evidence="1">
    <location>
        <begin position="7"/>
        <end position="28"/>
    </location>
</feature>
<dbReference type="EMBL" id="OZ034819">
    <property type="protein sequence ID" value="CAL1392400.1"/>
    <property type="molecule type" value="Genomic_DNA"/>
</dbReference>
<organism evidence="2 3">
    <name type="scientific">Linum trigynum</name>
    <dbReference type="NCBI Taxonomy" id="586398"/>
    <lineage>
        <taxon>Eukaryota</taxon>
        <taxon>Viridiplantae</taxon>
        <taxon>Streptophyta</taxon>
        <taxon>Embryophyta</taxon>
        <taxon>Tracheophyta</taxon>
        <taxon>Spermatophyta</taxon>
        <taxon>Magnoliopsida</taxon>
        <taxon>eudicotyledons</taxon>
        <taxon>Gunneridae</taxon>
        <taxon>Pentapetalae</taxon>
        <taxon>rosids</taxon>
        <taxon>fabids</taxon>
        <taxon>Malpighiales</taxon>
        <taxon>Linaceae</taxon>
        <taxon>Linum</taxon>
    </lineage>
</organism>
<reference evidence="2 3" key="1">
    <citation type="submission" date="2024-04" db="EMBL/GenBank/DDBJ databases">
        <authorList>
            <person name="Fracassetti M."/>
        </authorList>
    </citation>
    <scope>NUCLEOTIDE SEQUENCE [LARGE SCALE GENOMIC DNA]</scope>
</reference>
<proteinExistence type="predicted"/>
<feature type="region of interest" description="Disordered" evidence="1">
    <location>
        <begin position="94"/>
        <end position="121"/>
    </location>
</feature>
<feature type="compositionally biased region" description="Polar residues" evidence="1">
    <location>
        <begin position="62"/>
        <end position="71"/>
    </location>
</feature>
<accession>A0AAV2F2F6</accession>
<dbReference type="AlphaFoldDB" id="A0AAV2F2F6"/>
<gene>
    <name evidence="2" type="ORF">LTRI10_LOCUS33048</name>
</gene>
<protein>
    <submittedName>
        <fullName evidence="2">Uncharacterized protein</fullName>
    </submittedName>
</protein>
<keyword evidence="3" id="KW-1185">Reference proteome</keyword>
<name>A0AAV2F2F6_9ROSI</name>
<dbReference type="Proteomes" id="UP001497516">
    <property type="component" value="Chromosome 6"/>
</dbReference>
<feature type="region of interest" description="Disordered" evidence="1">
    <location>
        <begin position="1"/>
        <end position="82"/>
    </location>
</feature>
<evidence type="ECO:0000313" key="3">
    <source>
        <dbReference type="Proteomes" id="UP001497516"/>
    </source>
</evidence>
<evidence type="ECO:0000256" key="1">
    <source>
        <dbReference type="SAM" id="MobiDB-lite"/>
    </source>
</evidence>